<protein>
    <recommendedName>
        <fullName evidence="3">Sulfotransferase family protein</fullName>
    </recommendedName>
</protein>
<evidence type="ECO:0008006" key="3">
    <source>
        <dbReference type="Google" id="ProtNLM"/>
    </source>
</evidence>
<dbReference type="OrthoDB" id="547419at2"/>
<proteinExistence type="predicted"/>
<dbReference type="Proteomes" id="UP000284202">
    <property type="component" value="Unassembled WGS sequence"/>
</dbReference>
<reference evidence="2" key="1">
    <citation type="submission" date="2018-09" db="EMBL/GenBank/DDBJ databases">
        <title>Acidovorax cavernicola nov. sp. isolated from Gruta de las Maravillas (Aracena, Spain).</title>
        <authorList>
            <person name="Jurado V."/>
            <person name="Gutierrez-Patricio S."/>
            <person name="Gonzalez-Pimentel J.L."/>
            <person name="Miller A.Z."/>
            <person name="Laiz L."/>
            <person name="Saiz-Jimenez C."/>
        </authorList>
    </citation>
    <scope>NUCLEOTIDE SEQUENCE [LARGE SCALE GENOMIC DNA]</scope>
    <source>
        <strain evidence="2">1011MAR3C25</strain>
    </source>
</reference>
<name>A0A418SNG6_9RHOB</name>
<dbReference type="Gene3D" id="3.40.50.300">
    <property type="entry name" value="P-loop containing nucleotide triphosphate hydrolases"/>
    <property type="match status" value="1"/>
</dbReference>
<dbReference type="AlphaFoldDB" id="A0A418SNG6"/>
<organism evidence="1 2">
    <name type="scientific">Paracoccus onubensis</name>
    <dbReference type="NCBI Taxonomy" id="1675788"/>
    <lineage>
        <taxon>Bacteria</taxon>
        <taxon>Pseudomonadati</taxon>
        <taxon>Pseudomonadota</taxon>
        <taxon>Alphaproteobacteria</taxon>
        <taxon>Rhodobacterales</taxon>
        <taxon>Paracoccaceae</taxon>
        <taxon>Paracoccus</taxon>
    </lineage>
</organism>
<gene>
    <name evidence="1" type="ORF">D3P04_20160</name>
</gene>
<evidence type="ECO:0000313" key="1">
    <source>
        <dbReference type="EMBL" id="RJE82442.1"/>
    </source>
</evidence>
<comment type="caution">
    <text evidence="1">The sequence shown here is derived from an EMBL/GenBank/DDBJ whole genome shotgun (WGS) entry which is preliminary data.</text>
</comment>
<accession>A0A418SNG6</accession>
<dbReference type="RefSeq" id="WP_119751667.1">
    <property type="nucleotide sequence ID" value="NZ_QZCG01000016.1"/>
</dbReference>
<dbReference type="SUPFAM" id="SSF52540">
    <property type="entry name" value="P-loop containing nucleoside triphosphate hydrolases"/>
    <property type="match status" value="1"/>
</dbReference>
<dbReference type="EMBL" id="QZCG01000016">
    <property type="protein sequence ID" value="RJE82442.1"/>
    <property type="molecule type" value="Genomic_DNA"/>
</dbReference>
<keyword evidence="2" id="KW-1185">Reference proteome</keyword>
<evidence type="ECO:0000313" key="2">
    <source>
        <dbReference type="Proteomes" id="UP000284202"/>
    </source>
</evidence>
<dbReference type="InterPro" id="IPR027417">
    <property type="entry name" value="P-loop_NTPase"/>
</dbReference>
<sequence length="347" mass="40029">MTKNVYLHIGHFKTGTTALQTYLYGNRKRLTHYNFAYPLITRPPETVKQLILRRGVTHINHADLSLTLARDHGLTPPAWYRCDLETDTVYQKLHEQIAKHRADNIIISSEEFIRISLVPQAEDAISDLRNRLDRYNVKILFYIREPFSLLKSWYNQINKSGKSTRTFPGFFMATRPQFLAQLRIHERFAKIFGEENLKVLTYKHSGSDHIREFLSTIDCKMPCGDAEKIVNKSSNPREVESTRLEGIAATGRSELTVTTPPSLAKIATRIENINRQYSKLERITDILTPSRLTCENLFSHYAELLSYDAPDRVPNPQEKDNLIRFSRDAEDSSPQLARTLRGAARYC</sequence>